<sequence length="196" mass="21852">MADGLQWLEYPVPLPGGYCTIFTRGIDSEDLVRRLVSGAEPRFIGLRTHKAFEADLFQLDRSKPVDTTVGVRYGSVGDLSFSIGYGPWQETLSQFDTPEISHGGAHTYELYFMAEHPNVPPPHFRYNHDGVYEVMCDLNNDDWVGVVNVLGNNAELVAALEADKRRPMEILEQRFGLTLPKEAILTGTLPAAIIKT</sequence>
<proteinExistence type="predicted"/>
<dbReference type="EMBL" id="JBHRWR010000041">
    <property type="protein sequence ID" value="MFC3578005.1"/>
    <property type="molecule type" value="Genomic_DNA"/>
</dbReference>
<organism evidence="1 2">
    <name type="scientific">Streptomyces yaanensis</name>
    <dbReference type="NCBI Taxonomy" id="1142239"/>
    <lineage>
        <taxon>Bacteria</taxon>
        <taxon>Bacillati</taxon>
        <taxon>Actinomycetota</taxon>
        <taxon>Actinomycetes</taxon>
        <taxon>Kitasatosporales</taxon>
        <taxon>Streptomycetaceae</taxon>
        <taxon>Streptomyces</taxon>
    </lineage>
</organism>
<reference evidence="2" key="1">
    <citation type="journal article" date="2019" name="Int. J. Syst. Evol. Microbiol.">
        <title>The Global Catalogue of Microorganisms (GCM) 10K type strain sequencing project: providing services to taxonomists for standard genome sequencing and annotation.</title>
        <authorList>
            <consortium name="The Broad Institute Genomics Platform"/>
            <consortium name="The Broad Institute Genome Sequencing Center for Infectious Disease"/>
            <person name="Wu L."/>
            <person name="Ma J."/>
        </authorList>
    </citation>
    <scope>NUCLEOTIDE SEQUENCE [LARGE SCALE GENOMIC DNA]</scope>
    <source>
        <strain evidence="2">CGMCC 4.7035</strain>
    </source>
</reference>
<comment type="caution">
    <text evidence="1">The sequence shown here is derived from an EMBL/GenBank/DDBJ whole genome shotgun (WGS) entry which is preliminary data.</text>
</comment>
<keyword evidence="2" id="KW-1185">Reference proteome</keyword>
<dbReference type="Proteomes" id="UP001595701">
    <property type="component" value="Unassembled WGS sequence"/>
</dbReference>
<name>A0ABV7SRR6_9ACTN</name>
<evidence type="ECO:0000313" key="1">
    <source>
        <dbReference type="EMBL" id="MFC3578005.1"/>
    </source>
</evidence>
<dbReference type="RefSeq" id="WP_310771224.1">
    <property type="nucleotide sequence ID" value="NZ_JBHRWR010000041.1"/>
</dbReference>
<protein>
    <submittedName>
        <fullName evidence="1">Uncharacterized protein</fullName>
    </submittedName>
</protein>
<accession>A0ABV7SRR6</accession>
<gene>
    <name evidence="1" type="ORF">ACFOZ0_33060</name>
</gene>
<evidence type="ECO:0000313" key="2">
    <source>
        <dbReference type="Proteomes" id="UP001595701"/>
    </source>
</evidence>